<evidence type="ECO:0000256" key="1">
    <source>
        <dbReference type="ARBA" id="ARBA00007125"/>
    </source>
</evidence>
<dbReference type="CDD" id="cd00077">
    <property type="entry name" value="HDc"/>
    <property type="match status" value="1"/>
</dbReference>
<accession>A0AB36TE03</accession>
<evidence type="ECO:0000259" key="4">
    <source>
        <dbReference type="Pfam" id="PF21447"/>
    </source>
</evidence>
<gene>
    <name evidence="5" type="ORF">M972_11172</name>
</gene>
<reference evidence="5 6" key="1">
    <citation type="submission" date="2017-09" db="EMBL/GenBank/DDBJ databases">
        <title>Evaluation of Pacific Biosciences Sequencing Technology to Finishing C. thermocellum Genome Sequences.</title>
        <authorList>
            <person name="Brown S."/>
        </authorList>
    </citation>
    <scope>NUCLEOTIDE SEQUENCE [LARGE SCALE GENOMIC DNA]</scope>
    <source>
        <strain evidence="5 6">AD2</strain>
    </source>
</reference>
<evidence type="ECO:0000259" key="3">
    <source>
        <dbReference type="Pfam" id="PF02541"/>
    </source>
</evidence>
<comment type="caution">
    <text evidence="5">The sequence shown here is derived from an EMBL/GenBank/DDBJ whole genome shotgun (WGS) entry which is preliminary data.</text>
</comment>
<dbReference type="SUPFAM" id="SSF53067">
    <property type="entry name" value="Actin-like ATPase domain"/>
    <property type="match status" value="2"/>
</dbReference>
<protein>
    <submittedName>
        <fullName evidence="5">Ppx/GppA phosphatase</fullName>
    </submittedName>
</protein>
<keyword evidence="2" id="KW-0378">Hydrolase</keyword>
<dbReference type="InterPro" id="IPR050273">
    <property type="entry name" value="GppA/Ppx_hydrolase"/>
</dbReference>
<name>A0AB36TE03_ACETH</name>
<dbReference type="SUPFAM" id="SSF109604">
    <property type="entry name" value="HD-domain/PDEase-like"/>
    <property type="match status" value="1"/>
</dbReference>
<dbReference type="InterPro" id="IPR043129">
    <property type="entry name" value="ATPase_NBD"/>
</dbReference>
<proteinExistence type="inferred from homology"/>
<dbReference type="Gene3D" id="1.10.3210.10">
    <property type="entry name" value="Hypothetical protein af1432"/>
    <property type="match status" value="1"/>
</dbReference>
<dbReference type="InterPro" id="IPR003695">
    <property type="entry name" value="Ppx_GppA_N"/>
</dbReference>
<dbReference type="RefSeq" id="WP_003515482.1">
    <property type="nucleotide sequence ID" value="NZ_CP013828.1"/>
</dbReference>
<dbReference type="InterPro" id="IPR048950">
    <property type="entry name" value="Ppx_GppA_C"/>
</dbReference>
<sequence>MSKKIGIIDLGSNSVRLVIFEILPSGTFRLVDDIKETIRLSENMIDGRLLNDIAMHKAVKTVKLYRKLCNSYGIPCNRIIGVATAAVRKAENRDQFLKLLTGATDINFRLLSGEEEAFYAFKAATYSLNIHEGIIVDIGGGSTEIIFFKDNSMINSISIPVGAVVATENFIGKDVINQENLSRLEDSICEMLKDQDWLRQEKNKTLIGLGGTIRNLGKIHRNRIEYPINYTHNYEIPIEDFNSIYNDLANMDLKSRKKVKGLSSKRADIIVGGLAILKAIISVCSPSRILTSGFGLREGILFDYISKTNPRAKFTDALSFSLKSFMELYGVRKNHAKHVCFLALSLFDQLKYLHNYGEDARKLLEVASLLHDIGISISYYEHHRHSFYIILNSRLAGFTHRETLLAAAIAASHSDEDFKEDWQTRYEKILLPGDIELWKKLSVFLKLAECLDRSEMSVIKALECQILGDTVKIRTIREGDAELEISLANEHSNTFRKVFGKFLVVT</sequence>
<dbReference type="Gene3D" id="3.30.420.150">
    <property type="entry name" value="Exopolyphosphatase. Domain 2"/>
    <property type="match status" value="1"/>
</dbReference>
<dbReference type="PANTHER" id="PTHR30005:SF0">
    <property type="entry name" value="RETROGRADE REGULATION PROTEIN 2"/>
    <property type="match status" value="1"/>
</dbReference>
<evidence type="ECO:0000313" key="5">
    <source>
        <dbReference type="EMBL" id="PFH01440.1"/>
    </source>
</evidence>
<dbReference type="InterPro" id="IPR030673">
    <property type="entry name" value="PyroPPase_GppA_Ppx"/>
</dbReference>
<dbReference type="PANTHER" id="PTHR30005">
    <property type="entry name" value="EXOPOLYPHOSPHATASE"/>
    <property type="match status" value="1"/>
</dbReference>
<dbReference type="GO" id="GO:0016462">
    <property type="term" value="F:pyrophosphatase activity"/>
    <property type="evidence" value="ECO:0007669"/>
    <property type="project" value="TreeGrafter"/>
</dbReference>
<evidence type="ECO:0000256" key="2">
    <source>
        <dbReference type="ARBA" id="ARBA00022801"/>
    </source>
</evidence>
<dbReference type="AlphaFoldDB" id="A0AB36TE03"/>
<feature type="domain" description="Ppx/GppA phosphatase N-terminal" evidence="3">
    <location>
        <begin position="26"/>
        <end position="305"/>
    </location>
</feature>
<feature type="domain" description="Ppx/GppA phosphatase C-terminal" evidence="4">
    <location>
        <begin position="321"/>
        <end position="470"/>
    </location>
</feature>
<dbReference type="Gene3D" id="3.30.420.40">
    <property type="match status" value="1"/>
</dbReference>
<dbReference type="EMBL" id="PDBW01000001">
    <property type="protein sequence ID" value="PFH01440.1"/>
    <property type="molecule type" value="Genomic_DNA"/>
</dbReference>
<dbReference type="Pfam" id="PF02541">
    <property type="entry name" value="Ppx-GppA"/>
    <property type="match status" value="1"/>
</dbReference>
<dbReference type="CDD" id="cd24052">
    <property type="entry name" value="ASKHA_NBD_HpPPX-GppA-like"/>
    <property type="match status" value="1"/>
</dbReference>
<evidence type="ECO:0000313" key="6">
    <source>
        <dbReference type="Proteomes" id="UP000223596"/>
    </source>
</evidence>
<comment type="similarity">
    <text evidence="1">Belongs to the GppA/Ppx family.</text>
</comment>
<dbReference type="Pfam" id="PF21447">
    <property type="entry name" value="Ppx-GppA_III"/>
    <property type="match status" value="1"/>
</dbReference>
<organism evidence="5 6">
    <name type="scientific">Acetivibrio thermocellus AD2</name>
    <dbReference type="NCBI Taxonomy" id="1138384"/>
    <lineage>
        <taxon>Bacteria</taxon>
        <taxon>Bacillati</taxon>
        <taxon>Bacillota</taxon>
        <taxon>Clostridia</taxon>
        <taxon>Eubacteriales</taxon>
        <taxon>Oscillospiraceae</taxon>
        <taxon>Acetivibrio</taxon>
    </lineage>
</organism>
<dbReference type="Proteomes" id="UP000223596">
    <property type="component" value="Unassembled WGS sequence"/>
</dbReference>
<dbReference type="InterPro" id="IPR003607">
    <property type="entry name" value="HD/PDEase_dom"/>
</dbReference>
<dbReference type="PIRSF" id="PIRSF001267">
    <property type="entry name" value="Pyrophosphatase_GppA_Ppx"/>
    <property type="match status" value="1"/>
</dbReference>